<sequence>MIEKPLRKSRADGEQSRERLLLAAMKLFAEQGFARTSTREIALAAGANVAAISYYFGDKAGLYKAALTDFLPPPQKNIEMFDQPHFTLRQALEGYYAQLLGPLLEGEEAELCMRLWLREVLEPRGVWAEELNTGIRAEHIAFAGVLARHLGVPVDDEVHRLVHACASLGVHLMIGADVIEALTPQLLASPDALRAWIPKLAGYAEAIVLAEQEKRQKGAA</sequence>
<dbReference type="PROSITE" id="PS50977">
    <property type="entry name" value="HTH_TETR_2"/>
    <property type="match status" value="1"/>
</dbReference>
<evidence type="ECO:0000256" key="5">
    <source>
        <dbReference type="PROSITE-ProRule" id="PRU00335"/>
    </source>
</evidence>
<evidence type="ECO:0000256" key="2">
    <source>
        <dbReference type="ARBA" id="ARBA00023015"/>
    </source>
</evidence>
<dbReference type="InterPro" id="IPR001647">
    <property type="entry name" value="HTH_TetR"/>
</dbReference>
<dbReference type="PANTHER" id="PTHR30055:SF234">
    <property type="entry name" value="HTH-TYPE TRANSCRIPTIONAL REGULATOR BETI"/>
    <property type="match status" value="1"/>
</dbReference>
<evidence type="ECO:0000259" key="6">
    <source>
        <dbReference type="PROSITE" id="PS50977"/>
    </source>
</evidence>
<dbReference type="InterPro" id="IPR015292">
    <property type="entry name" value="Tscrpt_reg_YbiH_C"/>
</dbReference>
<protein>
    <submittedName>
        <fullName evidence="7">DUF1956 domain-containing protein</fullName>
    </submittedName>
</protein>
<evidence type="ECO:0000256" key="1">
    <source>
        <dbReference type="ARBA" id="ARBA00022491"/>
    </source>
</evidence>
<dbReference type="EMBL" id="CP028324">
    <property type="protein sequence ID" value="AVR98340.1"/>
    <property type="molecule type" value="Genomic_DNA"/>
</dbReference>
<evidence type="ECO:0000256" key="4">
    <source>
        <dbReference type="ARBA" id="ARBA00023163"/>
    </source>
</evidence>
<organism evidence="7 8">
    <name type="scientific">Pseudoduganella armeniaca</name>
    <dbReference type="NCBI Taxonomy" id="2072590"/>
    <lineage>
        <taxon>Bacteria</taxon>
        <taxon>Pseudomonadati</taxon>
        <taxon>Pseudomonadota</taxon>
        <taxon>Betaproteobacteria</taxon>
        <taxon>Burkholderiales</taxon>
        <taxon>Oxalobacteraceae</taxon>
        <taxon>Telluria group</taxon>
        <taxon>Pseudoduganella</taxon>
    </lineage>
</organism>
<dbReference type="Pfam" id="PF09209">
    <property type="entry name" value="CecR_C"/>
    <property type="match status" value="1"/>
</dbReference>
<dbReference type="SUPFAM" id="SSF46689">
    <property type="entry name" value="Homeodomain-like"/>
    <property type="match status" value="1"/>
</dbReference>
<accession>A0A2R4CFS5</accession>
<name>A0A2R4CFS5_9BURK</name>
<feature type="DNA-binding region" description="H-T-H motif" evidence="5">
    <location>
        <begin position="37"/>
        <end position="56"/>
    </location>
</feature>
<dbReference type="RefSeq" id="WP_107143676.1">
    <property type="nucleotide sequence ID" value="NZ_CP028324.1"/>
</dbReference>
<dbReference type="OrthoDB" id="9789566at2"/>
<dbReference type="KEGG" id="masz:C9I28_23880"/>
<feature type="domain" description="HTH tetR-type" evidence="6">
    <location>
        <begin position="14"/>
        <end position="74"/>
    </location>
</feature>
<evidence type="ECO:0000256" key="3">
    <source>
        <dbReference type="ARBA" id="ARBA00023125"/>
    </source>
</evidence>
<keyword evidence="1" id="KW-0678">Repressor</keyword>
<dbReference type="AlphaFoldDB" id="A0A2R4CFS5"/>
<dbReference type="PANTHER" id="PTHR30055">
    <property type="entry name" value="HTH-TYPE TRANSCRIPTIONAL REGULATOR RUTR"/>
    <property type="match status" value="1"/>
</dbReference>
<dbReference type="InterPro" id="IPR009057">
    <property type="entry name" value="Homeodomain-like_sf"/>
</dbReference>
<dbReference type="Proteomes" id="UP000240505">
    <property type="component" value="Chromosome"/>
</dbReference>
<keyword evidence="4" id="KW-0804">Transcription</keyword>
<evidence type="ECO:0000313" key="8">
    <source>
        <dbReference type="Proteomes" id="UP000240505"/>
    </source>
</evidence>
<dbReference type="GO" id="GO:0000976">
    <property type="term" value="F:transcription cis-regulatory region binding"/>
    <property type="evidence" value="ECO:0007669"/>
    <property type="project" value="TreeGrafter"/>
</dbReference>
<dbReference type="Pfam" id="PF00440">
    <property type="entry name" value="TetR_N"/>
    <property type="match status" value="1"/>
</dbReference>
<keyword evidence="3 5" id="KW-0238">DNA-binding</keyword>
<dbReference type="GO" id="GO:0003700">
    <property type="term" value="F:DNA-binding transcription factor activity"/>
    <property type="evidence" value="ECO:0007669"/>
    <property type="project" value="TreeGrafter"/>
</dbReference>
<gene>
    <name evidence="7" type="ORF">C9I28_23880</name>
</gene>
<dbReference type="InterPro" id="IPR050109">
    <property type="entry name" value="HTH-type_TetR-like_transc_reg"/>
</dbReference>
<evidence type="ECO:0000313" key="7">
    <source>
        <dbReference type="EMBL" id="AVR98340.1"/>
    </source>
</evidence>
<dbReference type="PRINTS" id="PR00455">
    <property type="entry name" value="HTHTETR"/>
</dbReference>
<proteinExistence type="predicted"/>
<dbReference type="Gene3D" id="1.10.357.10">
    <property type="entry name" value="Tetracycline Repressor, domain 2"/>
    <property type="match status" value="1"/>
</dbReference>
<keyword evidence="2" id="KW-0805">Transcription regulation</keyword>
<dbReference type="InterPro" id="IPR023772">
    <property type="entry name" value="DNA-bd_HTH_TetR-type_CS"/>
</dbReference>
<reference evidence="7 8" key="1">
    <citation type="submission" date="2018-03" db="EMBL/GenBank/DDBJ databases">
        <title>Massilia armeniaca sp. nov., isolated from desert soil.</title>
        <authorList>
            <person name="Huang H."/>
            <person name="Ren M."/>
        </authorList>
    </citation>
    <scope>NUCLEOTIDE SEQUENCE [LARGE SCALE GENOMIC DNA]</scope>
    <source>
        <strain evidence="7 8">ZMN-3</strain>
    </source>
</reference>
<dbReference type="PROSITE" id="PS01081">
    <property type="entry name" value="HTH_TETR_1"/>
    <property type="match status" value="1"/>
</dbReference>
<keyword evidence="8" id="KW-1185">Reference proteome</keyword>